<gene>
    <name evidence="2" type="ORF">BZA70DRAFT_124623</name>
</gene>
<keyword evidence="1" id="KW-0812">Transmembrane</keyword>
<evidence type="ECO:0008006" key="4">
    <source>
        <dbReference type="Google" id="ProtNLM"/>
    </source>
</evidence>
<evidence type="ECO:0000313" key="2">
    <source>
        <dbReference type="EMBL" id="KAK7206133.1"/>
    </source>
</evidence>
<protein>
    <recommendedName>
        <fullName evidence="4">EXPERA domain-containing protein</fullName>
    </recommendedName>
</protein>
<feature type="transmembrane region" description="Helical" evidence="1">
    <location>
        <begin position="12"/>
        <end position="31"/>
    </location>
</feature>
<dbReference type="RefSeq" id="XP_064769166.1">
    <property type="nucleotide sequence ID" value="XM_064909529.1"/>
</dbReference>
<dbReference type="EMBL" id="JBBJBU010000003">
    <property type="protein sequence ID" value="KAK7206133.1"/>
    <property type="molecule type" value="Genomic_DNA"/>
</dbReference>
<evidence type="ECO:0000313" key="3">
    <source>
        <dbReference type="Proteomes" id="UP001498771"/>
    </source>
</evidence>
<organism evidence="2 3">
    <name type="scientific">Myxozyma melibiosi</name>
    <dbReference type="NCBI Taxonomy" id="54550"/>
    <lineage>
        <taxon>Eukaryota</taxon>
        <taxon>Fungi</taxon>
        <taxon>Dikarya</taxon>
        <taxon>Ascomycota</taxon>
        <taxon>Saccharomycotina</taxon>
        <taxon>Lipomycetes</taxon>
        <taxon>Lipomycetales</taxon>
        <taxon>Lipomycetaceae</taxon>
        <taxon>Myxozyma</taxon>
    </lineage>
</organism>
<dbReference type="PANTHER" id="PTHR37919:SF2">
    <property type="entry name" value="EXPERA DOMAIN-CONTAINING PROTEIN"/>
    <property type="match status" value="1"/>
</dbReference>
<keyword evidence="1" id="KW-1133">Transmembrane helix</keyword>
<dbReference type="Proteomes" id="UP001498771">
    <property type="component" value="Unassembled WGS sequence"/>
</dbReference>
<reference evidence="2 3" key="1">
    <citation type="submission" date="2024-03" db="EMBL/GenBank/DDBJ databases">
        <title>Genome-scale model development and genomic sequencing of the oleaginous clade Lipomyces.</title>
        <authorList>
            <consortium name="Lawrence Berkeley National Laboratory"/>
            <person name="Czajka J.J."/>
            <person name="Han Y."/>
            <person name="Kim J."/>
            <person name="Mondo S.J."/>
            <person name="Hofstad B.A."/>
            <person name="Robles A."/>
            <person name="Haridas S."/>
            <person name="Riley R."/>
            <person name="LaButti K."/>
            <person name="Pangilinan J."/>
            <person name="Andreopoulos W."/>
            <person name="Lipzen A."/>
            <person name="Yan J."/>
            <person name="Wang M."/>
            <person name="Ng V."/>
            <person name="Grigoriev I.V."/>
            <person name="Spatafora J.W."/>
            <person name="Magnuson J.K."/>
            <person name="Baker S.E."/>
            <person name="Pomraning K.R."/>
        </authorList>
    </citation>
    <scope>NUCLEOTIDE SEQUENCE [LARGE SCALE GENOMIC DNA]</scope>
    <source>
        <strain evidence="2 3">Phaff 52-87</strain>
    </source>
</reference>
<feature type="transmembrane region" description="Helical" evidence="1">
    <location>
        <begin position="101"/>
        <end position="122"/>
    </location>
</feature>
<proteinExistence type="predicted"/>
<keyword evidence="1" id="KW-0472">Membrane</keyword>
<feature type="transmembrane region" description="Helical" evidence="1">
    <location>
        <begin position="69"/>
        <end position="89"/>
    </location>
</feature>
<dbReference type="PANTHER" id="PTHR37919">
    <property type="entry name" value="PROTEIN CBG05606"/>
    <property type="match status" value="1"/>
</dbReference>
<accession>A0ABR1FAM9</accession>
<dbReference type="GeneID" id="90035041"/>
<comment type="caution">
    <text evidence="2">The sequence shown here is derived from an EMBL/GenBank/DDBJ whole genome shotgun (WGS) entry which is preliminary data.</text>
</comment>
<sequence>MAFTYKPSIIVTAWFVISNLLVSWDATYMLCRPHSMPGGKLHFLWKPYALYGTIDYVYGWPAYNDKDGFPGAQAFLTLVESMFLYYYIYTSYFSTNQNTRLNGAFVGLFAATSCFSKTTLYMLCEYFSGFKYVGHNPLPTLISLYILPSAPWIFMNFYAMMAIGGQLKGAIVGATAEKKTK</sequence>
<feature type="transmembrane region" description="Helical" evidence="1">
    <location>
        <begin position="142"/>
        <end position="159"/>
    </location>
</feature>
<name>A0ABR1FAM9_9ASCO</name>
<keyword evidence="3" id="KW-1185">Reference proteome</keyword>
<evidence type="ECO:0000256" key="1">
    <source>
        <dbReference type="SAM" id="Phobius"/>
    </source>
</evidence>